<evidence type="ECO:0000256" key="2">
    <source>
        <dbReference type="SAM" id="SignalP"/>
    </source>
</evidence>
<keyword evidence="1" id="KW-0175">Coiled coil</keyword>
<sequence length="219" mass="24522">MPIRSKPGVLGLALLAVLAAPAAAQKAGAPAKKLYCWDQGGQRICSDTLPPEAVNSARDEFNSRSGLRSAEVQRALTAEERVEAAVQEAQRRADRAAEETRRRTEQAMLTTYQSEEDLRRVFSERIGIVDNNIQTARYNVASLRDALVSLLRTAGDRELAGQKVADKQVDDIRQRHRELLVQQRQQRSFEQQREGLDGEIEETLQRYRLLKGIATSPRG</sequence>
<evidence type="ECO:0000256" key="1">
    <source>
        <dbReference type="SAM" id="Coils"/>
    </source>
</evidence>
<evidence type="ECO:0000313" key="3">
    <source>
        <dbReference type="EMBL" id="MCW4474240.1"/>
    </source>
</evidence>
<keyword evidence="4" id="KW-1185">Reference proteome</keyword>
<reference evidence="3 4" key="1">
    <citation type="submission" date="2022-10" db="EMBL/GenBank/DDBJ databases">
        <title>Xanthomonas sp. H13-6.</title>
        <authorList>
            <person name="Liu X."/>
            <person name="Deng Z."/>
            <person name="Jiang Y."/>
            <person name="Yu T."/>
            <person name="Ai J."/>
        </authorList>
    </citation>
    <scope>NUCLEOTIDE SEQUENCE [LARGE SCALE GENOMIC DNA]</scope>
    <source>
        <strain evidence="3 4">H13-6</strain>
    </source>
</reference>
<accession>A0ABT3K0H6</accession>
<evidence type="ECO:0000313" key="4">
    <source>
        <dbReference type="Proteomes" id="UP001209922"/>
    </source>
</evidence>
<gene>
    <name evidence="3" type="ORF">OK345_17275</name>
</gene>
<dbReference type="Proteomes" id="UP001209922">
    <property type="component" value="Unassembled WGS sequence"/>
</dbReference>
<name>A0ABT3K0H6_9XANT</name>
<dbReference type="EMBL" id="JAPCHY010000021">
    <property type="protein sequence ID" value="MCW4474240.1"/>
    <property type="molecule type" value="Genomic_DNA"/>
</dbReference>
<evidence type="ECO:0008006" key="5">
    <source>
        <dbReference type="Google" id="ProtNLM"/>
    </source>
</evidence>
<comment type="caution">
    <text evidence="3">The sequence shown here is derived from an EMBL/GenBank/DDBJ whole genome shotgun (WGS) entry which is preliminary data.</text>
</comment>
<feature type="chain" id="PRO_5046821614" description="DUF4124 domain-containing protein" evidence="2">
    <location>
        <begin position="23"/>
        <end position="219"/>
    </location>
</feature>
<dbReference type="RefSeq" id="WP_265129244.1">
    <property type="nucleotide sequence ID" value="NZ_JAPCHY010000021.1"/>
</dbReference>
<keyword evidence="2" id="KW-0732">Signal</keyword>
<protein>
    <recommendedName>
        <fullName evidence="5">DUF4124 domain-containing protein</fullName>
    </recommendedName>
</protein>
<proteinExistence type="predicted"/>
<feature type="signal peptide" evidence="2">
    <location>
        <begin position="1"/>
        <end position="22"/>
    </location>
</feature>
<organism evidence="3 4">
    <name type="scientific">Xanthomonas chitinilytica</name>
    <dbReference type="NCBI Taxonomy" id="2989819"/>
    <lineage>
        <taxon>Bacteria</taxon>
        <taxon>Pseudomonadati</taxon>
        <taxon>Pseudomonadota</taxon>
        <taxon>Gammaproteobacteria</taxon>
        <taxon>Lysobacterales</taxon>
        <taxon>Lysobacteraceae</taxon>
        <taxon>Xanthomonas</taxon>
    </lineage>
</organism>
<feature type="coiled-coil region" evidence="1">
    <location>
        <begin position="72"/>
        <end position="106"/>
    </location>
</feature>